<evidence type="ECO:0008006" key="4">
    <source>
        <dbReference type="Google" id="ProtNLM"/>
    </source>
</evidence>
<sequence>MTEPKDLSNPSERYGFEYDIDAWYEKCSKFTTYTKFIPITQSEAKVMIKQYEFHIKKTKDQSPSGDDYEILKKLEGKIDDELTNNSEFYDEEMDVSSAFIRLSSRSPKDAAFNSQKIRQILQRKLYEKNAMFSFGGENAKIQSDQDKQNNEFIAFFESQVEVMKFESGQEAIEMMTSSTRVYDDLNIALKYRNDDSLWNVFFVLRKWIPNHNIQYEFRTFVYNRKLCAISQYNDALFFEDLCNHKDLYLKAMLNFFEKIKDEIPFDNSVMDLVIYPLSSDEEKLHDMDNLNVQVLEFNPFNQYTGSAFFSWIKDTEILKGEKPFEFRIREDSLPVLRNIDFSESGSTNKNNQLMFNLMDIPDQSIIEENSELLEMVDDFLNNDLERIHSNFKYVVQKTTTESASERLNAMGI</sequence>
<dbReference type="eggNOG" id="ENOG502SRGX">
    <property type="taxonomic scope" value="Eukaryota"/>
</dbReference>
<dbReference type="GO" id="GO:0005737">
    <property type="term" value="C:cytoplasm"/>
    <property type="evidence" value="ECO:0007669"/>
    <property type="project" value="TreeGrafter"/>
</dbReference>
<dbReference type="VEuPathDB" id="AmoebaDB:NAEGRDRAFT_57308"/>
<organism evidence="3">
    <name type="scientific">Naegleria gruberi</name>
    <name type="common">Amoeba</name>
    <dbReference type="NCBI Taxonomy" id="5762"/>
    <lineage>
        <taxon>Eukaryota</taxon>
        <taxon>Discoba</taxon>
        <taxon>Heterolobosea</taxon>
        <taxon>Tetramitia</taxon>
        <taxon>Eutetramitia</taxon>
        <taxon>Vahlkampfiidae</taxon>
        <taxon>Naegleria</taxon>
    </lineage>
</organism>
<gene>
    <name evidence="2" type="ORF">NAEGRDRAFT_57308</name>
</gene>
<dbReference type="KEGG" id="ngr:NAEGRDRAFT_57308"/>
<accession>D2V6N2</accession>
<dbReference type="RefSeq" id="XP_002680351.1">
    <property type="nucleotide sequence ID" value="XM_002680305.1"/>
</dbReference>
<dbReference type="AlphaFoldDB" id="D2V6N2"/>
<dbReference type="Proteomes" id="UP000006671">
    <property type="component" value="Unassembled WGS sequence"/>
</dbReference>
<protein>
    <recommendedName>
        <fullName evidence="4">Cell division cycle protein 123 homolog</fullName>
    </recommendedName>
</protein>
<name>D2V6N2_NAEGR</name>
<comment type="similarity">
    <text evidence="1">Belongs to the CDC123 family.</text>
</comment>
<dbReference type="PANTHER" id="PTHR15323">
    <property type="entry name" value="D123 PROTEIN"/>
    <property type="match status" value="1"/>
</dbReference>
<dbReference type="EMBL" id="GG738854">
    <property type="protein sequence ID" value="EFC47607.1"/>
    <property type="molecule type" value="Genomic_DNA"/>
</dbReference>
<dbReference type="OrthoDB" id="360540at2759"/>
<dbReference type="GeneID" id="8861662"/>
<reference evidence="2 3" key="1">
    <citation type="journal article" date="2010" name="Cell">
        <title>The genome of Naegleria gruberi illuminates early eukaryotic versatility.</title>
        <authorList>
            <person name="Fritz-Laylin L.K."/>
            <person name="Prochnik S.E."/>
            <person name="Ginger M.L."/>
            <person name="Dacks J.B."/>
            <person name="Carpenter M.L."/>
            <person name="Field M.C."/>
            <person name="Kuo A."/>
            <person name="Paredez A."/>
            <person name="Chapman J."/>
            <person name="Pham J."/>
            <person name="Shu S."/>
            <person name="Neupane R."/>
            <person name="Cipriano M."/>
            <person name="Mancuso J."/>
            <person name="Tu H."/>
            <person name="Salamov A."/>
            <person name="Lindquist E."/>
            <person name="Shapiro H."/>
            <person name="Lucas S."/>
            <person name="Grigoriev I.V."/>
            <person name="Cande W.Z."/>
            <person name="Fulton C."/>
            <person name="Rokhsar D.S."/>
            <person name="Dawson S.C."/>
        </authorList>
    </citation>
    <scope>NUCLEOTIDE SEQUENCE [LARGE SCALE GENOMIC DNA]</scope>
    <source>
        <strain evidence="2 3">NEG-M</strain>
    </source>
</reference>
<dbReference type="PANTHER" id="PTHR15323:SF6">
    <property type="entry name" value="CELL DIVISION CYCLE PROTEIN 123 HOMOLOG"/>
    <property type="match status" value="1"/>
</dbReference>
<proteinExistence type="inferred from homology"/>
<evidence type="ECO:0000313" key="2">
    <source>
        <dbReference type="EMBL" id="EFC47607.1"/>
    </source>
</evidence>
<dbReference type="Pfam" id="PF07065">
    <property type="entry name" value="D123"/>
    <property type="match status" value="1"/>
</dbReference>
<dbReference type="STRING" id="5762.D2V6N2"/>
<evidence type="ECO:0000256" key="1">
    <source>
        <dbReference type="ARBA" id="ARBA00011047"/>
    </source>
</evidence>
<keyword evidence="3" id="KW-1185">Reference proteome</keyword>
<dbReference type="OMA" id="WISHHEI"/>
<dbReference type="InterPro" id="IPR009772">
    <property type="entry name" value="CDC123"/>
</dbReference>
<dbReference type="InParanoid" id="D2V6N2"/>
<evidence type="ECO:0000313" key="3">
    <source>
        <dbReference type="Proteomes" id="UP000006671"/>
    </source>
</evidence>